<sequence>MWGECPSRNTTARITPRMCSSGQTPSRILCGRPRPFGRRSTKRRKISAGMGRSEEEVFISLQIGSARKFLRRSRPAPRYKNALKAKMLYDV</sequence>
<dbReference type="AlphaFoldDB" id="A0AAW2FT82"/>
<feature type="region of interest" description="Disordered" evidence="1">
    <location>
        <begin position="1"/>
        <end position="49"/>
    </location>
</feature>
<comment type="caution">
    <text evidence="2">The sequence shown here is derived from an EMBL/GenBank/DDBJ whole genome shotgun (WGS) entry which is preliminary data.</text>
</comment>
<accession>A0AAW2FT82</accession>
<evidence type="ECO:0000313" key="3">
    <source>
        <dbReference type="Proteomes" id="UP001430953"/>
    </source>
</evidence>
<gene>
    <name evidence="2" type="ORF">PUN28_009183</name>
</gene>
<feature type="compositionally biased region" description="Polar residues" evidence="1">
    <location>
        <begin position="7"/>
        <end position="26"/>
    </location>
</feature>
<keyword evidence="3" id="KW-1185">Reference proteome</keyword>
<organism evidence="2 3">
    <name type="scientific">Cardiocondyla obscurior</name>
    <dbReference type="NCBI Taxonomy" id="286306"/>
    <lineage>
        <taxon>Eukaryota</taxon>
        <taxon>Metazoa</taxon>
        <taxon>Ecdysozoa</taxon>
        <taxon>Arthropoda</taxon>
        <taxon>Hexapoda</taxon>
        <taxon>Insecta</taxon>
        <taxon>Pterygota</taxon>
        <taxon>Neoptera</taxon>
        <taxon>Endopterygota</taxon>
        <taxon>Hymenoptera</taxon>
        <taxon>Apocrita</taxon>
        <taxon>Aculeata</taxon>
        <taxon>Formicoidea</taxon>
        <taxon>Formicidae</taxon>
        <taxon>Myrmicinae</taxon>
        <taxon>Cardiocondyla</taxon>
    </lineage>
</organism>
<feature type="compositionally biased region" description="Basic residues" evidence="1">
    <location>
        <begin position="35"/>
        <end position="46"/>
    </location>
</feature>
<dbReference type="EMBL" id="JADYXP020000008">
    <property type="protein sequence ID" value="KAL0118360.1"/>
    <property type="molecule type" value="Genomic_DNA"/>
</dbReference>
<proteinExistence type="predicted"/>
<name>A0AAW2FT82_9HYME</name>
<protein>
    <submittedName>
        <fullName evidence="2">Uncharacterized protein</fullName>
    </submittedName>
</protein>
<evidence type="ECO:0000256" key="1">
    <source>
        <dbReference type="SAM" id="MobiDB-lite"/>
    </source>
</evidence>
<dbReference type="Proteomes" id="UP001430953">
    <property type="component" value="Unassembled WGS sequence"/>
</dbReference>
<reference evidence="2 3" key="1">
    <citation type="submission" date="2023-03" db="EMBL/GenBank/DDBJ databases">
        <title>High recombination rates correlate with genetic variation in Cardiocondyla obscurior ants.</title>
        <authorList>
            <person name="Errbii M."/>
        </authorList>
    </citation>
    <scope>NUCLEOTIDE SEQUENCE [LARGE SCALE GENOMIC DNA]</scope>
    <source>
        <strain evidence="2">Alpha-2009</strain>
        <tissue evidence="2">Whole body</tissue>
    </source>
</reference>
<evidence type="ECO:0000313" key="2">
    <source>
        <dbReference type="EMBL" id="KAL0118360.1"/>
    </source>
</evidence>